<name>A0A251UDF3_HELAN</name>
<dbReference type="CDD" id="cd01650">
    <property type="entry name" value="RT_nLTR_like"/>
    <property type="match status" value="1"/>
</dbReference>
<keyword evidence="2" id="KW-0695">RNA-directed DNA polymerase</keyword>
<dbReference type="InterPro" id="IPR043502">
    <property type="entry name" value="DNA/RNA_pol_sf"/>
</dbReference>
<proteinExistence type="predicted"/>
<dbReference type="Pfam" id="PF00078">
    <property type="entry name" value="RVT_1"/>
    <property type="match status" value="1"/>
</dbReference>
<accession>A0A251UDF3</accession>
<keyword evidence="3" id="KW-1185">Reference proteome</keyword>
<dbReference type="EMBL" id="CM007896">
    <property type="protein sequence ID" value="OTG21400.1"/>
    <property type="molecule type" value="Genomic_DNA"/>
</dbReference>
<keyword evidence="2" id="KW-0808">Transferase</keyword>
<dbReference type="Pfam" id="PF14529">
    <property type="entry name" value="Exo_endo_phos_2"/>
    <property type="match status" value="1"/>
</dbReference>
<dbReference type="PROSITE" id="PS50878">
    <property type="entry name" value="RT_POL"/>
    <property type="match status" value="1"/>
</dbReference>
<dbReference type="OMA" id="ENWIAIC"/>
<dbReference type="InterPro" id="IPR000477">
    <property type="entry name" value="RT_dom"/>
</dbReference>
<dbReference type="GO" id="GO:0003964">
    <property type="term" value="F:RNA-directed DNA polymerase activity"/>
    <property type="evidence" value="ECO:0007669"/>
    <property type="project" value="UniProtKB-KW"/>
</dbReference>
<dbReference type="InterPro" id="IPR026960">
    <property type="entry name" value="RVT-Znf"/>
</dbReference>
<dbReference type="Gene3D" id="3.60.10.10">
    <property type="entry name" value="Endonuclease/exonuclease/phosphatase"/>
    <property type="match status" value="1"/>
</dbReference>
<dbReference type="STRING" id="4232.A0A251UDF3"/>
<sequence>MLNVVNVYAPQSVSAKQLVWNDLSSALEGQSGMWVVGGDFNAVRDPSERRNSRFNNRCATNFNNFIQNSGLIEYDLKGRRFTCIRGNGKKLSKIDRFLVSPDFFNRWPDAVVRALSASYSDHGPIVLSSQVRNFGAKPFRVFNSWLEKDGYKEAVEKSLEDFFFNGPPDLVLNQKLAFIRKGVKLWRDGLRKKEGEASSRALEELEDLESKMEVREISEEEEWAYMENKKVLYDIERGKMLDLRQRARTKWALDGDENSKFFHAHVNARKAVNGIPGLIIGSRWVDKPVQVKLEVLKFFRNRFSEVVVNRPDWVSHGLRQLSDTEKESLVMPFSLSEIKCALKECGDDKAPGPDGFNFKFIKVFWHLFETDFLKVFERFFEDGAFSMGCNSSFIKLIPKIKDPVDLKNYRPINLIGIISKMVSKVLANRLKSVIGSVVSESQSAFLKGNFILDGPLIVNELYNWCKKSKKKVFFLKIDFEKAYDNVNWNFLNSIMEQMGFPSRWCNWIKGSVESARSSVLVNGSPTFEFKCSKGIRQGDPISPFLFILVMEALSYMFDKEKSEGLLVGIQTPRNGPVVSHLFYADDAIIMGEWSRSNITNVVRILRVFHICSGLKINIAKSNLYGVGVSNGDLSDMANIIGCQAEEFPFRYLGLTVGANMNRVVNWKPVYDIFDTRLAKWKAGLLSMGGRITLIKSVLESLPNYFFSLYKAPVQVIKELEAKIRKFLWGGDPSSNKVHWAAWDRVALPVDRGGLGLCKLKTINNSLLSKWGWRFLVDKQKLWVKVIEAVHKTKNRWDCFPVRKSLGGVWGNIINLVDNMVLDNKPLKSFFTGEVGNGRAFQFWIDPWSSLGPLRLRFPALFDLEEKKECLIHERVIIGSGVSRYDWKWRRPLMAGQEVNELIDLCGMLHSLELKDVKDKWLWSGSADNQFSVGTVKAAIIRKIDSAVEWWPSKCKWIPWKCNVFIWRLGLNKLATMDALRKRNMAGDDCYCVLCGEVEETVDHLFISCGFSSTIWALISLWCKIPNIFAFSIKDLLDLHEDVGGSERKRAAIQGIIRIGCWCIWKARNDHKFNNKEIKVEGIIRDIKSFGFFWYSTRSKRNVVSWEDWRSFVNM</sequence>
<evidence type="ECO:0000259" key="1">
    <source>
        <dbReference type="PROSITE" id="PS50878"/>
    </source>
</evidence>
<gene>
    <name evidence="2" type="ORF">HannXRQ_Chr07g0203731</name>
</gene>
<feature type="domain" description="Reverse transcriptase" evidence="1">
    <location>
        <begin position="378"/>
        <end position="656"/>
    </location>
</feature>
<dbReference type="AlphaFoldDB" id="A0A251UDF3"/>
<keyword evidence="2" id="KW-0548">Nucleotidyltransferase</keyword>
<protein>
    <submittedName>
        <fullName evidence="2">Putative RNA-directed DNA polymerase, eukaryota, Reverse transcriptase zinc-binding domain protein</fullName>
    </submittedName>
</protein>
<organism evidence="2 3">
    <name type="scientific">Helianthus annuus</name>
    <name type="common">Common sunflower</name>
    <dbReference type="NCBI Taxonomy" id="4232"/>
    <lineage>
        <taxon>Eukaryota</taxon>
        <taxon>Viridiplantae</taxon>
        <taxon>Streptophyta</taxon>
        <taxon>Embryophyta</taxon>
        <taxon>Tracheophyta</taxon>
        <taxon>Spermatophyta</taxon>
        <taxon>Magnoliopsida</taxon>
        <taxon>eudicotyledons</taxon>
        <taxon>Gunneridae</taxon>
        <taxon>Pentapetalae</taxon>
        <taxon>asterids</taxon>
        <taxon>campanulids</taxon>
        <taxon>Asterales</taxon>
        <taxon>Asteraceae</taxon>
        <taxon>Asteroideae</taxon>
        <taxon>Heliantheae alliance</taxon>
        <taxon>Heliantheae</taxon>
        <taxon>Helianthus</taxon>
    </lineage>
</organism>
<dbReference type="SUPFAM" id="SSF56672">
    <property type="entry name" value="DNA/RNA polymerases"/>
    <property type="match status" value="1"/>
</dbReference>
<dbReference type="SUPFAM" id="SSF56219">
    <property type="entry name" value="DNase I-like"/>
    <property type="match status" value="1"/>
</dbReference>
<evidence type="ECO:0000313" key="3">
    <source>
        <dbReference type="Proteomes" id="UP000215914"/>
    </source>
</evidence>
<dbReference type="PANTHER" id="PTHR33116">
    <property type="entry name" value="REVERSE TRANSCRIPTASE ZINC-BINDING DOMAIN-CONTAINING PROTEIN-RELATED-RELATED"/>
    <property type="match status" value="1"/>
</dbReference>
<dbReference type="Proteomes" id="UP000215914">
    <property type="component" value="Chromosome 7"/>
</dbReference>
<reference evidence="3" key="1">
    <citation type="journal article" date="2017" name="Nature">
        <title>The sunflower genome provides insights into oil metabolism, flowering and Asterid evolution.</title>
        <authorList>
            <person name="Badouin H."/>
            <person name="Gouzy J."/>
            <person name="Grassa C.J."/>
            <person name="Murat F."/>
            <person name="Staton S.E."/>
            <person name="Cottret L."/>
            <person name="Lelandais-Briere C."/>
            <person name="Owens G.L."/>
            <person name="Carrere S."/>
            <person name="Mayjonade B."/>
            <person name="Legrand L."/>
            <person name="Gill N."/>
            <person name="Kane N.C."/>
            <person name="Bowers J.E."/>
            <person name="Hubner S."/>
            <person name="Bellec A."/>
            <person name="Berard A."/>
            <person name="Berges H."/>
            <person name="Blanchet N."/>
            <person name="Boniface M.C."/>
            <person name="Brunel D."/>
            <person name="Catrice O."/>
            <person name="Chaidir N."/>
            <person name="Claudel C."/>
            <person name="Donnadieu C."/>
            <person name="Faraut T."/>
            <person name="Fievet G."/>
            <person name="Helmstetter N."/>
            <person name="King M."/>
            <person name="Knapp S.J."/>
            <person name="Lai Z."/>
            <person name="Le Paslier M.C."/>
            <person name="Lippi Y."/>
            <person name="Lorenzon L."/>
            <person name="Mandel J.R."/>
            <person name="Marage G."/>
            <person name="Marchand G."/>
            <person name="Marquand E."/>
            <person name="Bret-Mestries E."/>
            <person name="Morien E."/>
            <person name="Nambeesan S."/>
            <person name="Nguyen T."/>
            <person name="Pegot-Espagnet P."/>
            <person name="Pouilly N."/>
            <person name="Raftis F."/>
            <person name="Sallet E."/>
            <person name="Schiex T."/>
            <person name="Thomas J."/>
            <person name="Vandecasteele C."/>
            <person name="Vares D."/>
            <person name="Vear F."/>
            <person name="Vautrin S."/>
            <person name="Crespi M."/>
            <person name="Mangin B."/>
            <person name="Burke J.M."/>
            <person name="Salse J."/>
            <person name="Munos S."/>
            <person name="Vincourt P."/>
            <person name="Rieseberg L.H."/>
            <person name="Langlade N.B."/>
        </authorList>
    </citation>
    <scope>NUCLEOTIDE SEQUENCE [LARGE SCALE GENOMIC DNA]</scope>
    <source>
        <strain evidence="3">cv. SF193</strain>
    </source>
</reference>
<dbReference type="InterPro" id="IPR036691">
    <property type="entry name" value="Endo/exonu/phosph_ase_sf"/>
</dbReference>
<dbReference type="PANTHER" id="PTHR33116:SF78">
    <property type="entry name" value="OS12G0587133 PROTEIN"/>
    <property type="match status" value="1"/>
</dbReference>
<dbReference type="Pfam" id="PF13966">
    <property type="entry name" value="zf-RVT"/>
    <property type="match status" value="1"/>
</dbReference>
<dbReference type="InParanoid" id="A0A251UDF3"/>
<evidence type="ECO:0000313" key="2">
    <source>
        <dbReference type="EMBL" id="OTG21400.1"/>
    </source>
</evidence>
<dbReference type="InterPro" id="IPR005135">
    <property type="entry name" value="Endo/exonuclease/phosphatase"/>
</dbReference>